<dbReference type="AlphaFoldDB" id="A0A512NHK0"/>
<sequence length="373" mass="41715">MDRKYDVIDADGHVLEPFTLWKDYMDPQYRERAPKLVKDDNGKERLLLEDKILGSRAGFGGIGGVGARQGVVAADAMEYKDGRKGGFDPHARIPDMDLDGIDAAFLYPSLGLFAGAVSDPAFAAAMCRAYNRWLADYCKPYPDRLFGIAMLPMQSIDAAIQEMTFARKELGFRGGFLRPNPYNDRKLHDPDYEPFWSAAEELDFSIGIHEGGNSGMPTVGVDRFDGRGAQHIISHTMEMMLAAMSFIWGGVCERHPKLRVGFLESGGGWIAPWLDRMDRHFDDKGFNDSGLKMRPSDIFRRNCWISFEPVEGSIGALAEYIGPHKILWATDYPHRDGFFPGAPEMLKERMKGLSPEVQRKIMAGGAMGFYGLH</sequence>
<dbReference type="InterPro" id="IPR032465">
    <property type="entry name" value="ACMSD"/>
</dbReference>
<dbReference type="GO" id="GO:0019748">
    <property type="term" value="P:secondary metabolic process"/>
    <property type="evidence" value="ECO:0007669"/>
    <property type="project" value="TreeGrafter"/>
</dbReference>
<protein>
    <submittedName>
        <fullName evidence="3">Amidohydrolase</fullName>
    </submittedName>
</protein>
<accession>A0A512NHK0</accession>
<evidence type="ECO:0000256" key="1">
    <source>
        <dbReference type="ARBA" id="ARBA00023239"/>
    </source>
</evidence>
<dbReference type="RefSeq" id="WP_147153658.1">
    <property type="nucleotide sequence ID" value="NZ_BKAJ01000100.1"/>
</dbReference>
<keyword evidence="3" id="KW-0378">Hydrolase</keyword>
<keyword evidence="4" id="KW-1185">Reference proteome</keyword>
<dbReference type="GO" id="GO:0016831">
    <property type="term" value="F:carboxy-lyase activity"/>
    <property type="evidence" value="ECO:0007669"/>
    <property type="project" value="InterPro"/>
</dbReference>
<reference evidence="3 4" key="1">
    <citation type="submission" date="2019-07" db="EMBL/GenBank/DDBJ databases">
        <title>Whole genome shotgun sequence of Reyranella soli NBRC 108950.</title>
        <authorList>
            <person name="Hosoyama A."/>
            <person name="Uohara A."/>
            <person name="Ohji S."/>
            <person name="Ichikawa N."/>
        </authorList>
    </citation>
    <scope>NUCLEOTIDE SEQUENCE [LARGE SCALE GENOMIC DNA]</scope>
    <source>
        <strain evidence="3 4">NBRC 108950</strain>
    </source>
</reference>
<dbReference type="Pfam" id="PF04909">
    <property type="entry name" value="Amidohydro_2"/>
    <property type="match status" value="1"/>
</dbReference>
<dbReference type="GO" id="GO:0005737">
    <property type="term" value="C:cytoplasm"/>
    <property type="evidence" value="ECO:0007669"/>
    <property type="project" value="TreeGrafter"/>
</dbReference>
<evidence type="ECO:0000313" key="3">
    <source>
        <dbReference type="EMBL" id="GEP58429.1"/>
    </source>
</evidence>
<dbReference type="SUPFAM" id="SSF51556">
    <property type="entry name" value="Metallo-dependent hydrolases"/>
    <property type="match status" value="1"/>
</dbReference>
<dbReference type="Proteomes" id="UP000321058">
    <property type="component" value="Unassembled WGS sequence"/>
</dbReference>
<dbReference type="InterPro" id="IPR006680">
    <property type="entry name" value="Amidohydro-rel"/>
</dbReference>
<evidence type="ECO:0000259" key="2">
    <source>
        <dbReference type="Pfam" id="PF04909"/>
    </source>
</evidence>
<name>A0A512NHK0_9HYPH</name>
<dbReference type="PANTHER" id="PTHR21240">
    <property type="entry name" value="2-AMINO-3-CARBOXYLMUCONATE-6-SEMIALDEHYDE DECARBOXYLASE"/>
    <property type="match status" value="1"/>
</dbReference>
<organism evidence="3 4">
    <name type="scientific">Reyranella soli</name>
    <dbReference type="NCBI Taxonomy" id="1230389"/>
    <lineage>
        <taxon>Bacteria</taxon>
        <taxon>Pseudomonadati</taxon>
        <taxon>Pseudomonadota</taxon>
        <taxon>Alphaproteobacteria</taxon>
        <taxon>Hyphomicrobiales</taxon>
        <taxon>Reyranellaceae</taxon>
        <taxon>Reyranella</taxon>
    </lineage>
</organism>
<proteinExistence type="predicted"/>
<dbReference type="OrthoDB" id="9799024at2"/>
<feature type="domain" description="Amidohydrolase-related" evidence="2">
    <location>
        <begin position="8"/>
        <end position="372"/>
    </location>
</feature>
<dbReference type="EMBL" id="BKAJ01000100">
    <property type="protein sequence ID" value="GEP58429.1"/>
    <property type="molecule type" value="Genomic_DNA"/>
</dbReference>
<keyword evidence="1" id="KW-0456">Lyase</keyword>
<dbReference type="InterPro" id="IPR032466">
    <property type="entry name" value="Metal_Hydrolase"/>
</dbReference>
<gene>
    <name evidence="3" type="ORF">RSO01_55950</name>
</gene>
<evidence type="ECO:0000313" key="4">
    <source>
        <dbReference type="Proteomes" id="UP000321058"/>
    </source>
</evidence>
<dbReference type="PANTHER" id="PTHR21240:SF28">
    <property type="entry name" value="ISO-OROTATE DECARBOXYLASE (EUROFUNG)"/>
    <property type="match status" value="1"/>
</dbReference>
<dbReference type="Gene3D" id="3.20.20.140">
    <property type="entry name" value="Metal-dependent hydrolases"/>
    <property type="match status" value="1"/>
</dbReference>
<dbReference type="GO" id="GO:0016787">
    <property type="term" value="F:hydrolase activity"/>
    <property type="evidence" value="ECO:0007669"/>
    <property type="project" value="UniProtKB-KW"/>
</dbReference>
<comment type="caution">
    <text evidence="3">The sequence shown here is derived from an EMBL/GenBank/DDBJ whole genome shotgun (WGS) entry which is preliminary data.</text>
</comment>